<name>A0A4C1YN12_EUMVA</name>
<dbReference type="OrthoDB" id="7464821at2759"/>
<accession>A0A4C1YN12</accession>
<comment type="caution">
    <text evidence="2">The sequence shown here is derived from an EMBL/GenBank/DDBJ whole genome shotgun (WGS) entry which is preliminary data.</text>
</comment>
<dbReference type="AlphaFoldDB" id="A0A4C1YN12"/>
<feature type="region of interest" description="Disordered" evidence="1">
    <location>
        <begin position="1"/>
        <end position="21"/>
    </location>
</feature>
<sequence>MEIESGLASRPESRLDSKSRVKPRNATLLESSIEIFSGSLNVACAIQPSSKSVAVMPHDATANAISPIDLTFAKSKFTKNAFPVPPGASRKNNFPSFFSIDDSNAENTFLIDVQARFNLELQLVSVLIDRMIFL</sequence>
<gene>
    <name evidence="2" type="ORF">EVAR_58828_1</name>
</gene>
<evidence type="ECO:0000313" key="2">
    <source>
        <dbReference type="EMBL" id="GBP75735.1"/>
    </source>
</evidence>
<evidence type="ECO:0000313" key="3">
    <source>
        <dbReference type="Proteomes" id="UP000299102"/>
    </source>
</evidence>
<keyword evidence="3" id="KW-1185">Reference proteome</keyword>
<protein>
    <submittedName>
        <fullName evidence="2">Uncharacterized protein</fullName>
    </submittedName>
</protein>
<proteinExistence type="predicted"/>
<organism evidence="2 3">
    <name type="scientific">Eumeta variegata</name>
    <name type="common">Bagworm moth</name>
    <name type="synonym">Eumeta japonica</name>
    <dbReference type="NCBI Taxonomy" id="151549"/>
    <lineage>
        <taxon>Eukaryota</taxon>
        <taxon>Metazoa</taxon>
        <taxon>Ecdysozoa</taxon>
        <taxon>Arthropoda</taxon>
        <taxon>Hexapoda</taxon>
        <taxon>Insecta</taxon>
        <taxon>Pterygota</taxon>
        <taxon>Neoptera</taxon>
        <taxon>Endopterygota</taxon>
        <taxon>Lepidoptera</taxon>
        <taxon>Glossata</taxon>
        <taxon>Ditrysia</taxon>
        <taxon>Tineoidea</taxon>
        <taxon>Psychidae</taxon>
        <taxon>Oiketicinae</taxon>
        <taxon>Eumeta</taxon>
    </lineage>
</organism>
<evidence type="ECO:0000256" key="1">
    <source>
        <dbReference type="SAM" id="MobiDB-lite"/>
    </source>
</evidence>
<dbReference type="Proteomes" id="UP000299102">
    <property type="component" value="Unassembled WGS sequence"/>
</dbReference>
<dbReference type="EMBL" id="BGZK01001259">
    <property type="protein sequence ID" value="GBP75735.1"/>
    <property type="molecule type" value="Genomic_DNA"/>
</dbReference>
<reference evidence="2 3" key="1">
    <citation type="journal article" date="2019" name="Commun. Biol.">
        <title>The bagworm genome reveals a unique fibroin gene that provides high tensile strength.</title>
        <authorList>
            <person name="Kono N."/>
            <person name="Nakamura H."/>
            <person name="Ohtoshi R."/>
            <person name="Tomita M."/>
            <person name="Numata K."/>
            <person name="Arakawa K."/>
        </authorList>
    </citation>
    <scope>NUCLEOTIDE SEQUENCE [LARGE SCALE GENOMIC DNA]</scope>
</reference>